<reference evidence="2 4" key="1">
    <citation type="submission" date="2016-07" db="EMBL/GenBank/DDBJ databases">
        <title>Characterization of isolates of Eisenbergiella tayi derived from blood cultures, using whole genome sequencing.</title>
        <authorList>
            <person name="Burdz T."/>
            <person name="Wiebe D."/>
            <person name="Huynh C."/>
            <person name="Bernard K."/>
        </authorList>
    </citation>
    <scope>NUCLEOTIDE SEQUENCE [LARGE SCALE GENOMIC DNA]</scope>
    <source>
        <strain evidence="2 4">NML 110608</strain>
    </source>
</reference>
<feature type="transmembrane region" description="Helical" evidence="1">
    <location>
        <begin position="67"/>
        <end position="84"/>
    </location>
</feature>
<evidence type="ECO:0000313" key="3">
    <source>
        <dbReference type="EMBL" id="ODR56515.1"/>
    </source>
</evidence>
<gene>
    <name evidence="2" type="primary">spoIIIAE</name>
    <name evidence="2" type="ORF">BEI61_03566</name>
    <name evidence="3" type="ORF">BEI63_13500</name>
</gene>
<name>A0A1E3AG10_9FIRM</name>
<dbReference type="Proteomes" id="UP000094067">
    <property type="component" value="Unassembled WGS sequence"/>
</dbReference>
<sequence>MELTTLAGELNLDDLSHQIEQLFPDFSIDFTAFFGQVLAGNMGEAFRGLSSSIRNGILAEIGGMKNLMLTLLIIGVLSALFTVVMQSFDNHQIADIAHFISYLLMLFVVLRTFTQAADIAGVLLERILLFVRLFVPTFMLALGLSSGAATAAGYYQLILLLIYGVEQLLVSIGLPAVNIYMMLVVMNGVWEEEKLGMLVDLLQKGIGGFLKFMLTCITGIGLLQSMVTPVLEQLKLNVAGKALSAIPGLGGLAEGTAQLLIGSAVLVKNGLGVAAFLLLLALCIVPFAKLLLYAGILKLCAALLGMTADKRITGCVNKAGDGLLLLLRISFTACACFLIMFAIITCLAGRMG</sequence>
<dbReference type="PATRIC" id="fig|1432052.4.peg.3962"/>
<keyword evidence="1" id="KW-0472">Membrane</keyword>
<evidence type="ECO:0000313" key="4">
    <source>
        <dbReference type="Proteomes" id="UP000094067"/>
    </source>
</evidence>
<reference evidence="3 5" key="2">
    <citation type="submission" date="2016-08" db="EMBL/GenBank/DDBJ databases">
        <title>Characterization of Isolates of Eisenbergiella tayi Derived from Blood Cultures, Using Whole Genome Sequencing.</title>
        <authorList>
            <person name="Bernier A.-M."/>
            <person name="Burdz T."/>
            <person name="Wiebe D."/>
            <person name="Bernard K."/>
        </authorList>
    </citation>
    <scope>NUCLEOTIDE SEQUENCE [LARGE SCALE GENOMIC DNA]</scope>
    <source>
        <strain evidence="3 5">NML120146</strain>
    </source>
</reference>
<feature type="transmembrane region" description="Helical" evidence="1">
    <location>
        <begin position="168"/>
        <end position="189"/>
    </location>
</feature>
<dbReference type="AlphaFoldDB" id="A0A1E3AG10"/>
<feature type="transmembrane region" description="Helical" evidence="1">
    <location>
        <begin position="328"/>
        <end position="349"/>
    </location>
</feature>
<dbReference type="InterPro" id="IPR014194">
    <property type="entry name" value="Spore_III_AE"/>
</dbReference>
<dbReference type="Proteomes" id="UP000094869">
    <property type="component" value="Unassembled WGS sequence"/>
</dbReference>
<dbReference type="Pfam" id="PF09546">
    <property type="entry name" value="Spore_III_AE"/>
    <property type="match status" value="1"/>
</dbReference>
<evidence type="ECO:0000313" key="5">
    <source>
        <dbReference type="Proteomes" id="UP000094869"/>
    </source>
</evidence>
<keyword evidence="1" id="KW-0812">Transmembrane</keyword>
<feature type="transmembrane region" description="Helical" evidence="1">
    <location>
        <begin position="133"/>
        <end position="162"/>
    </location>
</feature>
<proteinExistence type="predicted"/>
<accession>A0A1E3AG10</accession>
<dbReference type="EMBL" id="MEHD01000023">
    <property type="protein sequence ID" value="ODR56515.1"/>
    <property type="molecule type" value="Genomic_DNA"/>
</dbReference>
<keyword evidence="5" id="KW-1185">Reference proteome</keyword>
<evidence type="ECO:0000256" key="1">
    <source>
        <dbReference type="SAM" id="Phobius"/>
    </source>
</evidence>
<protein>
    <submittedName>
        <fullName evidence="2">Stage III sporulation protein AE</fullName>
    </submittedName>
</protein>
<dbReference type="EMBL" id="MCGH01000002">
    <property type="protein sequence ID" value="ODM07675.1"/>
    <property type="molecule type" value="Genomic_DNA"/>
</dbReference>
<keyword evidence="1" id="KW-1133">Transmembrane helix</keyword>
<evidence type="ECO:0000313" key="2">
    <source>
        <dbReference type="EMBL" id="ODM07675.1"/>
    </source>
</evidence>
<feature type="transmembrane region" description="Helical" evidence="1">
    <location>
        <begin position="96"/>
        <end position="113"/>
    </location>
</feature>
<organism evidence="2 4">
    <name type="scientific">Eisenbergiella tayi</name>
    <dbReference type="NCBI Taxonomy" id="1432052"/>
    <lineage>
        <taxon>Bacteria</taxon>
        <taxon>Bacillati</taxon>
        <taxon>Bacillota</taxon>
        <taxon>Clostridia</taxon>
        <taxon>Lachnospirales</taxon>
        <taxon>Lachnospiraceae</taxon>
        <taxon>Eisenbergiella</taxon>
    </lineage>
</organism>
<dbReference type="RefSeq" id="WP_069153246.1">
    <property type="nucleotide sequence ID" value="NZ_DAWDRA010000113.1"/>
</dbReference>
<comment type="caution">
    <text evidence="2">The sequence shown here is derived from an EMBL/GenBank/DDBJ whole genome shotgun (WGS) entry which is preliminary data.</text>
</comment>
<feature type="transmembrane region" description="Helical" evidence="1">
    <location>
        <begin position="209"/>
        <end position="227"/>
    </location>
</feature>